<feature type="domain" description="DC1" evidence="3">
    <location>
        <begin position="13"/>
        <end position="59"/>
    </location>
</feature>
<evidence type="ECO:0000313" key="4">
    <source>
        <dbReference type="EMBL" id="KAL3755414.1"/>
    </source>
</evidence>
<keyword evidence="1" id="KW-0677">Repeat</keyword>
<comment type="caution">
    <text evidence="4">The sequence shown here is derived from an EMBL/GenBank/DDBJ whole genome shotgun (WGS) entry which is preliminary data.</text>
</comment>
<evidence type="ECO:0000313" key="5">
    <source>
        <dbReference type="Proteomes" id="UP001634007"/>
    </source>
</evidence>
<dbReference type="SUPFAM" id="SSF57889">
    <property type="entry name" value="Cysteine-rich domain"/>
    <property type="match status" value="1"/>
</dbReference>
<protein>
    <recommendedName>
        <fullName evidence="3">DC1 domain-containing protein</fullName>
    </recommendedName>
</protein>
<keyword evidence="5" id="KW-1185">Reference proteome</keyword>
<dbReference type="Pfam" id="PF03107">
    <property type="entry name" value="C1_2"/>
    <property type="match status" value="3"/>
</dbReference>
<sequence length="418" mass="46316">MEVMRKEAVLHHFSHDHPLGLTNSAPAQNARCFGCKLCLLPGTDYYHCKSCPFLLHRLCFNMPRKLQLPAHPDHCLTLLAPSSSFRGNSTCKACEQQVNGSFHYSCAVCSVSYHALCAALPPSIAIATHPHVLKLVFSLPHEFRCDLCNKPSYRGWVYRCNHCRFNNHLTCAISCHRADLTREEDANKEIMQLLAQKFTRSEVAKPVEMPSPLRENVNIRSAWTKSPDLSRGKLDTVSTLATAEQTSPKDKSPLLSEGHATPSHQFSDAYFSIDLAKSYSSYLEKNQPGKGAADQDATYVSGAKEKMNSSGNVMPDKNVGVSNQEKQQMNQRNIVGRGLASHYKVPDARTNQAFVTSAGAHPVQQFTLQMDQYRYADGSIIKSLNQDQCAGSAAVSTPLLLIRTPISLACSEQWTEML</sequence>
<proteinExistence type="predicted"/>
<feature type="domain" description="DC1" evidence="3">
    <location>
        <begin position="128"/>
        <end position="172"/>
    </location>
</feature>
<dbReference type="AlphaFoldDB" id="A0ABD3LY20"/>
<reference evidence="4 5" key="1">
    <citation type="submission" date="2024-11" db="EMBL/GenBank/DDBJ databases">
        <title>Chromosome-level genome assembly of Eucalyptus globulus Labill. provides insights into its genome evolution.</title>
        <authorList>
            <person name="Li X."/>
        </authorList>
    </citation>
    <scope>NUCLEOTIDE SEQUENCE [LARGE SCALE GENOMIC DNA]</scope>
    <source>
        <strain evidence="4">CL2024</strain>
        <tissue evidence="4">Fresh tender leaves</tissue>
    </source>
</reference>
<evidence type="ECO:0000256" key="1">
    <source>
        <dbReference type="ARBA" id="ARBA00022737"/>
    </source>
</evidence>
<gene>
    <name evidence="4" type="ORF">ACJRO7_002462</name>
</gene>
<dbReference type="PANTHER" id="PTHR46288">
    <property type="entry name" value="PHORBOL-ESTER/DAG-TYPE DOMAIN-CONTAINING PROTEIN"/>
    <property type="match status" value="1"/>
</dbReference>
<feature type="domain" description="DC1" evidence="3">
    <location>
        <begin position="70"/>
        <end position="118"/>
    </location>
</feature>
<organism evidence="4 5">
    <name type="scientific">Eucalyptus globulus</name>
    <name type="common">Tasmanian blue gum</name>
    <dbReference type="NCBI Taxonomy" id="34317"/>
    <lineage>
        <taxon>Eukaryota</taxon>
        <taxon>Viridiplantae</taxon>
        <taxon>Streptophyta</taxon>
        <taxon>Embryophyta</taxon>
        <taxon>Tracheophyta</taxon>
        <taxon>Spermatophyta</taxon>
        <taxon>Magnoliopsida</taxon>
        <taxon>eudicotyledons</taxon>
        <taxon>Gunneridae</taxon>
        <taxon>Pentapetalae</taxon>
        <taxon>rosids</taxon>
        <taxon>malvids</taxon>
        <taxon>Myrtales</taxon>
        <taxon>Myrtaceae</taxon>
        <taxon>Myrtoideae</taxon>
        <taxon>Eucalypteae</taxon>
        <taxon>Eucalyptus</taxon>
    </lineage>
</organism>
<name>A0ABD3LY20_EUCGL</name>
<evidence type="ECO:0000256" key="2">
    <source>
        <dbReference type="SAM" id="MobiDB-lite"/>
    </source>
</evidence>
<feature type="region of interest" description="Disordered" evidence="2">
    <location>
        <begin position="240"/>
        <end position="261"/>
    </location>
</feature>
<dbReference type="EMBL" id="JBJKBG010000001">
    <property type="protein sequence ID" value="KAL3755414.1"/>
    <property type="molecule type" value="Genomic_DNA"/>
</dbReference>
<dbReference type="PANTHER" id="PTHR46288:SF17">
    <property type="entry name" value="CYSTEINE_HISTIDINE-RICH C1 DOMAIN PROTEIN"/>
    <property type="match status" value="1"/>
</dbReference>
<accession>A0ABD3LY20</accession>
<dbReference type="InterPro" id="IPR004146">
    <property type="entry name" value="DC1"/>
</dbReference>
<dbReference type="InterPro" id="IPR046349">
    <property type="entry name" value="C1-like_sf"/>
</dbReference>
<dbReference type="Proteomes" id="UP001634007">
    <property type="component" value="Unassembled WGS sequence"/>
</dbReference>
<evidence type="ECO:0000259" key="3">
    <source>
        <dbReference type="Pfam" id="PF03107"/>
    </source>
</evidence>